<comment type="caution">
    <text evidence="1">The sequence shown here is derived from an EMBL/GenBank/DDBJ whole genome shotgun (WGS) entry which is preliminary data.</text>
</comment>
<evidence type="ECO:0000313" key="1">
    <source>
        <dbReference type="EMBL" id="CAK5273018.1"/>
    </source>
</evidence>
<organism evidence="1 2">
    <name type="scientific">Mycena citricolor</name>
    <dbReference type="NCBI Taxonomy" id="2018698"/>
    <lineage>
        <taxon>Eukaryota</taxon>
        <taxon>Fungi</taxon>
        <taxon>Dikarya</taxon>
        <taxon>Basidiomycota</taxon>
        <taxon>Agaricomycotina</taxon>
        <taxon>Agaricomycetes</taxon>
        <taxon>Agaricomycetidae</taxon>
        <taxon>Agaricales</taxon>
        <taxon>Marasmiineae</taxon>
        <taxon>Mycenaceae</taxon>
        <taxon>Mycena</taxon>
    </lineage>
</organism>
<evidence type="ECO:0000313" key="2">
    <source>
        <dbReference type="Proteomes" id="UP001295794"/>
    </source>
</evidence>
<proteinExistence type="predicted"/>
<accession>A0AAD2HDR5</accession>
<dbReference type="AlphaFoldDB" id="A0AAD2HDR5"/>
<dbReference type="EMBL" id="CAVNYO010000191">
    <property type="protein sequence ID" value="CAK5273018.1"/>
    <property type="molecule type" value="Genomic_DNA"/>
</dbReference>
<sequence>HPARQGPLSHLKLLFPPFKPGVLQRSSAQARFAPKTRSWLPFLMGMVQVLQTLNLAGIFTDPKTIVDKVRRPCDRVKMIQTFRSRLRKTGALCLLILRR</sequence>
<name>A0AAD2HDR5_9AGAR</name>
<gene>
    <name evidence="1" type="ORF">MYCIT1_LOCUS19103</name>
</gene>
<feature type="non-terminal residue" evidence="1">
    <location>
        <position position="1"/>
    </location>
</feature>
<protein>
    <submittedName>
        <fullName evidence="1">Uncharacterized protein</fullName>
    </submittedName>
</protein>
<reference evidence="1" key="1">
    <citation type="submission" date="2023-11" db="EMBL/GenBank/DDBJ databases">
        <authorList>
            <person name="De Vega J J."/>
            <person name="De Vega J J."/>
        </authorList>
    </citation>
    <scope>NUCLEOTIDE SEQUENCE</scope>
</reference>
<keyword evidence="2" id="KW-1185">Reference proteome</keyword>
<dbReference type="Proteomes" id="UP001295794">
    <property type="component" value="Unassembled WGS sequence"/>
</dbReference>